<proteinExistence type="predicted"/>
<evidence type="ECO:0000256" key="3">
    <source>
        <dbReference type="ARBA" id="ARBA00022777"/>
    </source>
</evidence>
<dbReference type="GO" id="GO:0004788">
    <property type="term" value="F:thiamine diphosphokinase activity"/>
    <property type="evidence" value="ECO:0007669"/>
    <property type="project" value="UniProtKB-UniRule"/>
</dbReference>
<dbReference type="GO" id="GO:0006772">
    <property type="term" value="P:thiamine metabolic process"/>
    <property type="evidence" value="ECO:0007669"/>
    <property type="project" value="UniProtKB-UniRule"/>
</dbReference>
<dbReference type="NCBIfam" id="TIGR01378">
    <property type="entry name" value="thi_PPkinase"/>
    <property type="match status" value="1"/>
</dbReference>
<dbReference type="InterPro" id="IPR053149">
    <property type="entry name" value="TPK"/>
</dbReference>
<keyword evidence="2" id="KW-0547">Nucleotide-binding</keyword>
<sequence length="212" mass="23850">MKVLLVAGGSIASWPALTSEYDVYIGIDRGSLYLLEAGYRVDLAIGDFDSLSPVEKESVFEHAIKTITAPAEKDETDTQLALSYALTHYQAATIEMIGMTGGRLDHFLANLWMVLEPRFKPYSAQIMLRDRQNTVSYLLPGEYQIEQIPEMKYLGYCCLTPVENLTLRYSKYTLNQVTIPHPMSLASNEFIEKTAYISFDEGIIAVIQSKDE</sequence>
<dbReference type="InterPro" id="IPR006282">
    <property type="entry name" value="Thi_PPkinase"/>
</dbReference>
<dbReference type="InterPro" id="IPR007373">
    <property type="entry name" value="Thiamin_PyroPKinase_B1-bd"/>
</dbReference>
<dbReference type="AlphaFoldDB" id="A0A9E3ZVE4"/>
<dbReference type="Proteomes" id="UP000813384">
    <property type="component" value="Unassembled WGS sequence"/>
</dbReference>
<evidence type="ECO:0000256" key="2">
    <source>
        <dbReference type="ARBA" id="ARBA00022741"/>
    </source>
</evidence>
<evidence type="ECO:0000256" key="5">
    <source>
        <dbReference type="NCBIfam" id="TIGR01378"/>
    </source>
</evidence>
<evidence type="ECO:0000259" key="6">
    <source>
        <dbReference type="SMART" id="SM00983"/>
    </source>
</evidence>
<keyword evidence="3" id="KW-0418">Kinase</keyword>
<gene>
    <name evidence="7" type="ORF">K8V42_07860</name>
</gene>
<dbReference type="SMART" id="SM00983">
    <property type="entry name" value="TPK_B1_binding"/>
    <property type="match status" value="1"/>
</dbReference>
<evidence type="ECO:0000256" key="4">
    <source>
        <dbReference type="ARBA" id="ARBA00022840"/>
    </source>
</evidence>
<evidence type="ECO:0000313" key="7">
    <source>
        <dbReference type="EMBL" id="MCC9274194.1"/>
    </source>
</evidence>
<dbReference type="EMBL" id="JAJJVO010000120">
    <property type="protein sequence ID" value="MCC9274194.1"/>
    <property type="molecule type" value="Genomic_DNA"/>
</dbReference>
<dbReference type="GO" id="GO:0009229">
    <property type="term" value="P:thiamine diphosphate biosynthetic process"/>
    <property type="evidence" value="ECO:0007669"/>
    <property type="project" value="InterPro"/>
</dbReference>
<dbReference type="EC" id="2.7.6.2" evidence="5"/>
<name>A0A9E3ZVE4_9ENTE</name>
<keyword evidence="4" id="KW-0067">ATP-binding</keyword>
<reference evidence="7" key="1">
    <citation type="journal article" date="2021" name="PeerJ">
        <title>Extensive microbial diversity within the chicken gut microbiome revealed by metagenomics and culture.</title>
        <authorList>
            <person name="Gilroy R."/>
            <person name="Ravi A."/>
            <person name="Getino M."/>
            <person name="Pursley I."/>
            <person name="Horton D.L."/>
            <person name="Alikhan N.F."/>
            <person name="Baker D."/>
            <person name="Gharbi K."/>
            <person name="Hall N."/>
            <person name="Watson M."/>
            <person name="Adriaenssens E.M."/>
            <person name="Foster-Nyarko E."/>
            <person name="Jarju S."/>
            <person name="Secka A."/>
            <person name="Antonio M."/>
            <person name="Oren A."/>
            <person name="Chaudhuri R.R."/>
            <person name="La Ragione R."/>
            <person name="Hildebrand F."/>
            <person name="Pallen M.J."/>
        </authorList>
    </citation>
    <scope>NUCLEOTIDE SEQUENCE</scope>
    <source>
        <strain evidence="7">150</strain>
    </source>
</reference>
<reference evidence="7" key="2">
    <citation type="submission" date="2021-11" db="EMBL/GenBank/DDBJ databases">
        <authorList>
            <person name="Gilroy R."/>
        </authorList>
    </citation>
    <scope>NUCLEOTIDE SEQUENCE</scope>
    <source>
        <strain evidence="7">150</strain>
    </source>
</reference>
<dbReference type="GO" id="GO:0016301">
    <property type="term" value="F:kinase activity"/>
    <property type="evidence" value="ECO:0007669"/>
    <property type="project" value="UniProtKB-KW"/>
</dbReference>
<dbReference type="Pfam" id="PF04265">
    <property type="entry name" value="TPK_B1_binding"/>
    <property type="match status" value="1"/>
</dbReference>
<dbReference type="Gene3D" id="3.40.50.10240">
    <property type="entry name" value="Thiamin pyrophosphokinase, catalytic domain"/>
    <property type="match status" value="1"/>
</dbReference>
<dbReference type="PANTHER" id="PTHR41299:SF1">
    <property type="entry name" value="THIAMINE PYROPHOSPHOKINASE"/>
    <property type="match status" value="1"/>
</dbReference>
<dbReference type="InterPro" id="IPR007371">
    <property type="entry name" value="TPK_catalytic"/>
</dbReference>
<feature type="domain" description="Thiamin pyrophosphokinase thiamin-binding" evidence="6">
    <location>
        <begin position="141"/>
        <end position="205"/>
    </location>
</feature>
<evidence type="ECO:0000256" key="1">
    <source>
        <dbReference type="ARBA" id="ARBA00022679"/>
    </source>
</evidence>
<comment type="caution">
    <text evidence="7">The sequence shown here is derived from an EMBL/GenBank/DDBJ whole genome shotgun (WGS) entry which is preliminary data.</text>
</comment>
<dbReference type="Pfam" id="PF04263">
    <property type="entry name" value="TPK_catalytic"/>
    <property type="match status" value="1"/>
</dbReference>
<dbReference type="InterPro" id="IPR036759">
    <property type="entry name" value="TPK_catalytic_sf"/>
</dbReference>
<dbReference type="PANTHER" id="PTHR41299">
    <property type="entry name" value="THIAMINE PYROPHOSPHOKINASE"/>
    <property type="match status" value="1"/>
</dbReference>
<dbReference type="GO" id="GO:0005524">
    <property type="term" value="F:ATP binding"/>
    <property type="evidence" value="ECO:0007669"/>
    <property type="project" value="UniProtKB-KW"/>
</dbReference>
<dbReference type="CDD" id="cd07995">
    <property type="entry name" value="TPK"/>
    <property type="match status" value="1"/>
</dbReference>
<dbReference type="GO" id="GO:0030975">
    <property type="term" value="F:thiamine binding"/>
    <property type="evidence" value="ECO:0007669"/>
    <property type="project" value="InterPro"/>
</dbReference>
<accession>A0A9E3ZVE4</accession>
<dbReference type="SUPFAM" id="SSF63999">
    <property type="entry name" value="Thiamin pyrophosphokinase, catalytic domain"/>
    <property type="match status" value="1"/>
</dbReference>
<protein>
    <recommendedName>
        <fullName evidence="5">Thiamine diphosphokinase</fullName>
        <ecNumber evidence="5">2.7.6.2</ecNumber>
    </recommendedName>
</protein>
<keyword evidence="1 7" id="KW-0808">Transferase</keyword>
<organism evidence="7 8">
    <name type="scientific">Enterococcus aquimarinus</name>
    <dbReference type="NCBI Taxonomy" id="328396"/>
    <lineage>
        <taxon>Bacteria</taxon>
        <taxon>Bacillati</taxon>
        <taxon>Bacillota</taxon>
        <taxon>Bacilli</taxon>
        <taxon>Lactobacillales</taxon>
        <taxon>Enterococcaceae</taxon>
        <taxon>Enterococcus</taxon>
    </lineage>
</organism>
<evidence type="ECO:0000313" key="8">
    <source>
        <dbReference type="Proteomes" id="UP000813384"/>
    </source>
</evidence>